<comment type="similarity">
    <text evidence="2 4">Belongs to the class-IV pyridoxal-phosphate-dependent aminotransferase family.</text>
</comment>
<dbReference type="GO" id="GO:0004084">
    <property type="term" value="F:branched-chain-amino-acid transaminase activity"/>
    <property type="evidence" value="ECO:0007669"/>
    <property type="project" value="UniProtKB-EC"/>
</dbReference>
<comment type="cofactor">
    <cofactor evidence="1 5">
        <name>pyridoxal 5'-phosphate</name>
        <dbReference type="ChEBI" id="CHEBI:597326"/>
    </cofactor>
</comment>
<dbReference type="PROSITE" id="PS00770">
    <property type="entry name" value="AA_TRANSFER_CLASS_4"/>
    <property type="match status" value="1"/>
</dbReference>
<organism evidence="6 7">
    <name type="scientific">Demequina lutea</name>
    <dbReference type="NCBI Taxonomy" id="431489"/>
    <lineage>
        <taxon>Bacteria</taxon>
        <taxon>Bacillati</taxon>
        <taxon>Actinomycetota</taxon>
        <taxon>Actinomycetes</taxon>
        <taxon>Micrococcales</taxon>
        <taxon>Demequinaceae</taxon>
        <taxon>Demequina</taxon>
    </lineage>
</organism>
<dbReference type="AlphaFoldDB" id="A0A7Z0CHB7"/>
<reference evidence="6 7" key="1">
    <citation type="submission" date="2020-07" db="EMBL/GenBank/DDBJ databases">
        <title>Sequencing the genomes of 1000 actinobacteria strains.</title>
        <authorList>
            <person name="Klenk H.-P."/>
        </authorList>
    </citation>
    <scope>NUCLEOTIDE SEQUENCE [LARGE SCALE GENOMIC DNA]</scope>
    <source>
        <strain evidence="6 7">DSM 19970</strain>
    </source>
</reference>
<evidence type="ECO:0000256" key="3">
    <source>
        <dbReference type="ARBA" id="ARBA00022898"/>
    </source>
</evidence>
<dbReference type="GO" id="GO:0046394">
    <property type="term" value="P:carboxylic acid biosynthetic process"/>
    <property type="evidence" value="ECO:0007669"/>
    <property type="project" value="UniProtKB-ARBA"/>
</dbReference>
<dbReference type="InterPro" id="IPR036038">
    <property type="entry name" value="Aminotransferase-like"/>
</dbReference>
<evidence type="ECO:0000256" key="5">
    <source>
        <dbReference type="RuleBase" id="RU004516"/>
    </source>
</evidence>
<evidence type="ECO:0000313" key="6">
    <source>
        <dbReference type="EMBL" id="NYI41311.1"/>
    </source>
</evidence>
<dbReference type="RefSeq" id="WP_062076314.1">
    <property type="nucleotide sequence ID" value="NZ_BBRC01000032.1"/>
</dbReference>
<keyword evidence="7" id="KW-1185">Reference proteome</keyword>
<gene>
    <name evidence="6" type="ORF">BKA03_001430</name>
</gene>
<dbReference type="Pfam" id="PF01063">
    <property type="entry name" value="Aminotran_4"/>
    <property type="match status" value="1"/>
</dbReference>
<accession>A0A7Z0CHB7</accession>
<dbReference type="OrthoDB" id="9805628at2"/>
<dbReference type="PANTHER" id="PTHR42743:SF11">
    <property type="entry name" value="AMINODEOXYCHORISMATE LYASE"/>
    <property type="match status" value="1"/>
</dbReference>
<protein>
    <submittedName>
        <fullName evidence="6">Branched-chain amino acid aminotransferase</fullName>
        <ecNumber evidence="6">2.6.1.42</ecNumber>
    </submittedName>
</protein>
<evidence type="ECO:0000256" key="4">
    <source>
        <dbReference type="RuleBase" id="RU004106"/>
    </source>
</evidence>
<dbReference type="PANTHER" id="PTHR42743">
    <property type="entry name" value="AMINO-ACID AMINOTRANSFERASE"/>
    <property type="match status" value="1"/>
</dbReference>
<evidence type="ECO:0000313" key="7">
    <source>
        <dbReference type="Proteomes" id="UP000547973"/>
    </source>
</evidence>
<dbReference type="Proteomes" id="UP000547973">
    <property type="component" value="Unassembled WGS sequence"/>
</dbReference>
<dbReference type="GO" id="GO:0005829">
    <property type="term" value="C:cytosol"/>
    <property type="evidence" value="ECO:0007669"/>
    <property type="project" value="TreeGrafter"/>
</dbReference>
<name>A0A7Z0CHB7_9MICO</name>
<comment type="caution">
    <text evidence="6">The sequence shown here is derived from an EMBL/GenBank/DDBJ whole genome shotgun (WGS) entry which is preliminary data.</text>
</comment>
<dbReference type="Gene3D" id="3.30.470.10">
    <property type="match status" value="1"/>
</dbReference>
<keyword evidence="6" id="KW-0808">Transferase</keyword>
<dbReference type="InterPro" id="IPR050571">
    <property type="entry name" value="Class-IV_PLP-Dep_Aminotrnsfr"/>
</dbReference>
<evidence type="ECO:0000256" key="1">
    <source>
        <dbReference type="ARBA" id="ARBA00001933"/>
    </source>
</evidence>
<dbReference type="InterPro" id="IPR043131">
    <property type="entry name" value="BCAT-like_N"/>
</dbReference>
<keyword evidence="6" id="KW-0032">Aminotransferase</keyword>
<dbReference type="InterPro" id="IPR001544">
    <property type="entry name" value="Aminotrans_IV"/>
</dbReference>
<dbReference type="SUPFAM" id="SSF56752">
    <property type="entry name" value="D-aminoacid aminotransferase-like PLP-dependent enzymes"/>
    <property type="match status" value="1"/>
</dbReference>
<dbReference type="EC" id="2.6.1.42" evidence="6"/>
<evidence type="ECO:0000256" key="2">
    <source>
        <dbReference type="ARBA" id="ARBA00009320"/>
    </source>
</evidence>
<keyword evidence="3 5" id="KW-0663">Pyridoxal phosphate</keyword>
<proteinExistence type="inferred from homology"/>
<dbReference type="EMBL" id="JACBZO010000001">
    <property type="protein sequence ID" value="NYI41311.1"/>
    <property type="molecule type" value="Genomic_DNA"/>
</dbReference>
<dbReference type="InterPro" id="IPR018300">
    <property type="entry name" value="Aminotrans_IV_CS"/>
</dbReference>
<dbReference type="Gene3D" id="3.20.10.10">
    <property type="entry name" value="D-amino Acid Aminotransferase, subunit A, domain 2"/>
    <property type="match status" value="1"/>
</dbReference>
<dbReference type="InterPro" id="IPR043132">
    <property type="entry name" value="BCAT-like_C"/>
</dbReference>
<sequence length="293" mass="30946">MSGVLWVDGSFCAANEPVILAGNHGFTVGDGVFETLVVRKGRAFALTRHLVRLQFSLDRMGMRSVDMAAIREGVRQVIAANPADVVRVRITVVSGPGPMGSMRGTAAPNVVIWGGPGVVPTACRATRVPWKRNERSAIAGVKSTSYAENVVMAQFAAAKGADEALMSNTYGYLCEGTGSNIFIERRGEVVTPPLSSGCLAGITRGLVLEWGAGTGMPIRVAAPGELQMSVLDEVMRGEAFAAVTSSTRGVQPIVRLDGVDVAEGPLLKKLADLYELHADVETDPPPTRTRDAV</sequence>